<evidence type="ECO:0000256" key="1">
    <source>
        <dbReference type="SAM" id="MobiDB-lite"/>
    </source>
</evidence>
<dbReference type="PANTHER" id="PTHR35986:SF1">
    <property type="entry name" value="OS10G0430800 PROTEIN"/>
    <property type="match status" value="1"/>
</dbReference>
<accession>A0A835RLH9</accession>
<protein>
    <submittedName>
        <fullName evidence="2">Uncharacterized protein</fullName>
    </submittedName>
</protein>
<evidence type="ECO:0000313" key="2">
    <source>
        <dbReference type="EMBL" id="KAG0492718.1"/>
    </source>
</evidence>
<feature type="region of interest" description="Disordered" evidence="1">
    <location>
        <begin position="209"/>
        <end position="237"/>
    </location>
</feature>
<dbReference type="OrthoDB" id="1899410at2759"/>
<dbReference type="PANTHER" id="PTHR35986">
    <property type="entry name" value="EXPRESSED PROTEIN"/>
    <property type="match status" value="1"/>
</dbReference>
<reference evidence="4 5" key="1">
    <citation type="journal article" date="2020" name="Nat. Food">
        <title>A phased Vanilla planifolia genome enables genetic improvement of flavour and production.</title>
        <authorList>
            <person name="Hasing T."/>
            <person name="Tang H."/>
            <person name="Brym M."/>
            <person name="Khazi F."/>
            <person name="Huang T."/>
            <person name="Chambers A.H."/>
        </authorList>
    </citation>
    <scope>NUCLEOTIDE SEQUENCE [LARGE SCALE GENOMIC DNA]</scope>
    <source>
        <tissue evidence="2">Leaf</tissue>
    </source>
</reference>
<dbReference type="EMBL" id="JADCNL010000002">
    <property type="protein sequence ID" value="KAG0492718.1"/>
    <property type="molecule type" value="Genomic_DNA"/>
</dbReference>
<dbReference type="AlphaFoldDB" id="A0A835RLH9"/>
<name>A0A835RLH9_VANPL</name>
<dbReference type="EMBL" id="JADCNM010000002">
    <property type="protein sequence ID" value="KAG0494859.1"/>
    <property type="molecule type" value="Genomic_DNA"/>
</dbReference>
<sequence length="237" mass="26724">MAAPLLDLSEVLRSRTDKDKVTTSESTLISGCMVKAVKKFFTGAILSSALVYSATSRLGGWYRFYLSAGSAMVAGRLMLDRSANACLEQILGMEGSRMQRELANIILKKYRGSPSRMQLVYKHFYPERVFGETDLDKPFLRWRIRNGYVDGNASRRREDHCDSGDLLADETTSSEQSVGNVGADLLGDFLVDPLDCILGDLRQDEGFRHADAEEVPRRRPHRHRAARRHRRAEHSES</sequence>
<evidence type="ECO:0000313" key="4">
    <source>
        <dbReference type="Proteomes" id="UP000636800"/>
    </source>
</evidence>
<evidence type="ECO:0000313" key="3">
    <source>
        <dbReference type="EMBL" id="KAG0494859.1"/>
    </source>
</evidence>
<proteinExistence type="predicted"/>
<dbReference type="Proteomes" id="UP000636800">
    <property type="component" value="Chromosome 2"/>
</dbReference>
<gene>
    <name evidence="3" type="ORF">HPP92_005853</name>
    <name evidence="2" type="ORF">HPP92_006116</name>
</gene>
<dbReference type="Proteomes" id="UP000639772">
    <property type="component" value="Unassembled WGS sequence"/>
</dbReference>
<comment type="caution">
    <text evidence="2">The sequence shown here is derived from an EMBL/GenBank/DDBJ whole genome shotgun (WGS) entry which is preliminary data.</text>
</comment>
<feature type="compositionally biased region" description="Basic residues" evidence="1">
    <location>
        <begin position="218"/>
        <end position="237"/>
    </location>
</feature>
<keyword evidence="4" id="KW-1185">Reference proteome</keyword>
<organism evidence="2 4">
    <name type="scientific">Vanilla planifolia</name>
    <name type="common">Vanilla</name>
    <dbReference type="NCBI Taxonomy" id="51239"/>
    <lineage>
        <taxon>Eukaryota</taxon>
        <taxon>Viridiplantae</taxon>
        <taxon>Streptophyta</taxon>
        <taxon>Embryophyta</taxon>
        <taxon>Tracheophyta</taxon>
        <taxon>Spermatophyta</taxon>
        <taxon>Magnoliopsida</taxon>
        <taxon>Liliopsida</taxon>
        <taxon>Asparagales</taxon>
        <taxon>Orchidaceae</taxon>
        <taxon>Vanilloideae</taxon>
        <taxon>Vanilleae</taxon>
        <taxon>Vanilla</taxon>
    </lineage>
</organism>
<evidence type="ECO:0000313" key="5">
    <source>
        <dbReference type="Proteomes" id="UP000639772"/>
    </source>
</evidence>